<feature type="compositionally biased region" description="Basic and acidic residues" evidence="1">
    <location>
        <begin position="1"/>
        <end position="15"/>
    </location>
</feature>
<keyword evidence="3" id="KW-1185">Reference proteome</keyword>
<dbReference type="EMBL" id="JAHMHQ010000003">
    <property type="protein sequence ID" value="KAK1641136.1"/>
    <property type="molecule type" value="Genomic_DNA"/>
</dbReference>
<sequence>MSSREPHRSRVDRWAWHTGSDPEQPRRTHPTSLSNRNAKRELEALSPIWTTFDVDAVASSSCNGLGHNQAHRTCHHDSVLYRTVTFIVYHKREDLCPELRQHGDVRSTVRYFRGYNAVSRLATEMRGTAVSPAPSLRPLTYILHTRWPGRPHLQATAFPASWSSLPLATAPHVIARLERHLREVTTPPAHRKTNRRVMLALTNRCSCRSVLIGEETSFDMWLLAECPYDGRLTTSGGNIQEFAYSGLSRKLATIPYASIARPAIPSHSRHYLCARLTAAQSNHPMQLGVAATLVLQSRVRLFIPPTPPENGNQPNN</sequence>
<dbReference type="Proteomes" id="UP001243989">
    <property type="component" value="Unassembled WGS sequence"/>
</dbReference>
<dbReference type="GeneID" id="85466559"/>
<accession>A0AAJ0A088</accession>
<feature type="region of interest" description="Disordered" evidence="1">
    <location>
        <begin position="1"/>
        <end position="37"/>
    </location>
</feature>
<dbReference type="AlphaFoldDB" id="A0AAJ0A088"/>
<evidence type="ECO:0000313" key="2">
    <source>
        <dbReference type="EMBL" id="KAK1641136.1"/>
    </source>
</evidence>
<proteinExistence type="predicted"/>
<dbReference type="RefSeq" id="XP_060449743.1">
    <property type="nucleotide sequence ID" value="XM_060581697.1"/>
</dbReference>
<reference evidence="2" key="1">
    <citation type="submission" date="2021-06" db="EMBL/GenBank/DDBJ databases">
        <title>Comparative genomics, transcriptomics and evolutionary studies reveal genomic signatures of adaptation to plant cell wall in hemibiotrophic fungi.</title>
        <authorList>
            <consortium name="DOE Joint Genome Institute"/>
            <person name="Baroncelli R."/>
            <person name="Diaz J.F."/>
            <person name="Benocci T."/>
            <person name="Peng M."/>
            <person name="Battaglia E."/>
            <person name="Haridas S."/>
            <person name="Andreopoulos W."/>
            <person name="Labutti K."/>
            <person name="Pangilinan J."/>
            <person name="Floch G.L."/>
            <person name="Makela M.R."/>
            <person name="Henrissat B."/>
            <person name="Grigoriev I.V."/>
            <person name="Crouch J.A."/>
            <person name="De Vries R.P."/>
            <person name="Sukno S.A."/>
            <person name="Thon M.R."/>
        </authorList>
    </citation>
    <scope>NUCLEOTIDE SEQUENCE</scope>
    <source>
        <strain evidence="2">CBS 102054</strain>
    </source>
</reference>
<comment type="caution">
    <text evidence="2">The sequence shown here is derived from an EMBL/GenBank/DDBJ whole genome shotgun (WGS) entry which is preliminary data.</text>
</comment>
<gene>
    <name evidence="2" type="ORF">BDP81DRAFT_128044</name>
</gene>
<evidence type="ECO:0000256" key="1">
    <source>
        <dbReference type="SAM" id="MobiDB-lite"/>
    </source>
</evidence>
<organism evidence="2 3">
    <name type="scientific">Colletotrichum phormii</name>
    <dbReference type="NCBI Taxonomy" id="359342"/>
    <lineage>
        <taxon>Eukaryota</taxon>
        <taxon>Fungi</taxon>
        <taxon>Dikarya</taxon>
        <taxon>Ascomycota</taxon>
        <taxon>Pezizomycotina</taxon>
        <taxon>Sordariomycetes</taxon>
        <taxon>Hypocreomycetidae</taxon>
        <taxon>Glomerellales</taxon>
        <taxon>Glomerellaceae</taxon>
        <taxon>Colletotrichum</taxon>
        <taxon>Colletotrichum acutatum species complex</taxon>
    </lineage>
</organism>
<name>A0AAJ0A088_9PEZI</name>
<evidence type="ECO:0000313" key="3">
    <source>
        <dbReference type="Proteomes" id="UP001243989"/>
    </source>
</evidence>
<protein>
    <submittedName>
        <fullName evidence="2">Uncharacterized protein</fullName>
    </submittedName>
</protein>